<dbReference type="PaxDb" id="1123384-AJ81_07485"/>
<evidence type="ECO:0000313" key="3">
    <source>
        <dbReference type="Proteomes" id="UP000077469"/>
    </source>
</evidence>
<evidence type="ECO:0000313" key="2">
    <source>
        <dbReference type="EMBL" id="AJC74831.1"/>
    </source>
</evidence>
<organism evidence="2 3">
    <name type="scientific">Pseudothermotoga hypogea DSM 11164 = NBRC 106472</name>
    <dbReference type="NCBI Taxonomy" id="1123384"/>
    <lineage>
        <taxon>Bacteria</taxon>
        <taxon>Thermotogati</taxon>
        <taxon>Thermotogota</taxon>
        <taxon>Thermotogae</taxon>
        <taxon>Thermotogales</taxon>
        <taxon>Thermotogaceae</taxon>
        <taxon>Pseudothermotoga</taxon>
    </lineage>
</organism>
<accession>A0A0X1KUA6</accession>
<proteinExistence type="predicted"/>
<keyword evidence="1" id="KW-0472">Membrane</keyword>
<keyword evidence="1" id="KW-1133">Transmembrane helix</keyword>
<evidence type="ECO:0000256" key="1">
    <source>
        <dbReference type="SAM" id="Phobius"/>
    </source>
</evidence>
<gene>
    <name evidence="2" type="ORF">AJ81_07485</name>
</gene>
<dbReference type="Proteomes" id="UP000077469">
    <property type="component" value="Chromosome"/>
</dbReference>
<dbReference type="PATRIC" id="fig|1123384.7.peg.1501"/>
<dbReference type="AlphaFoldDB" id="A0A0X1KUA6"/>
<keyword evidence="3" id="KW-1185">Reference proteome</keyword>
<sequence>MTEVLVVMIVLSIALSIVVLLMTSVYRGSIVSFDRITVQDELTMIDAAIRRELLKVGPTIEGLTVQSTSVEFYVIVPFSKQLYGTYASATRLSYRLIFLNKKLELQISDDAGYMKRIVLGELDDCRFEGQGKLIRYSLTKKNVTLGKLDSSVVLYNLK</sequence>
<dbReference type="EMBL" id="CP007141">
    <property type="protein sequence ID" value="AJC74831.1"/>
    <property type="molecule type" value="Genomic_DNA"/>
</dbReference>
<reference evidence="2 3" key="1">
    <citation type="submission" date="2014-01" db="EMBL/GenBank/DDBJ databases">
        <title>Genome sequencing of Thermotog hypogea.</title>
        <authorList>
            <person name="Zhang X."/>
            <person name="Alvare G."/>
            <person name="Fristensky B."/>
            <person name="Chen L."/>
            <person name="Suen T."/>
            <person name="Chen Q."/>
            <person name="Ma K."/>
        </authorList>
    </citation>
    <scope>NUCLEOTIDE SEQUENCE [LARGE SCALE GENOMIC DNA]</scope>
    <source>
        <strain evidence="2 3">DSM 11164</strain>
    </source>
</reference>
<dbReference type="STRING" id="1123384.AJ81_07485"/>
<feature type="transmembrane region" description="Helical" evidence="1">
    <location>
        <begin position="6"/>
        <end position="26"/>
    </location>
</feature>
<protein>
    <submittedName>
        <fullName evidence="2">Uncharacterized protein</fullName>
    </submittedName>
</protein>
<dbReference type="KEGG" id="phy:AJ81_07485"/>
<name>A0A0X1KUA6_9THEM</name>
<keyword evidence="1" id="KW-0812">Transmembrane</keyword>